<dbReference type="AlphaFoldDB" id="W9Q5R2"/>
<reference evidence="2" key="1">
    <citation type="submission" date="2011-10" db="EMBL/GenBank/DDBJ databases">
        <title>The Genome Sequence of Fusarium oxysporum HDV247.</title>
        <authorList>
            <consortium name="The Broad Institute Genome Sequencing Platform"/>
            <person name="Ma L.-J."/>
            <person name="Gale L.R."/>
            <person name="Schwartz D.C."/>
            <person name="Zhou S."/>
            <person name="Corby-Kistler H."/>
            <person name="Young S.K."/>
            <person name="Zeng Q."/>
            <person name="Gargeya S."/>
            <person name="Fitzgerald M."/>
            <person name="Haas B."/>
            <person name="Abouelleil A."/>
            <person name="Alvarado L."/>
            <person name="Arachchi H.M."/>
            <person name="Berlin A."/>
            <person name="Brown A."/>
            <person name="Chapman S.B."/>
            <person name="Chen Z."/>
            <person name="Dunbar C."/>
            <person name="Freedman E."/>
            <person name="Gearin G."/>
            <person name="Goldberg J."/>
            <person name="Griggs A."/>
            <person name="Gujja S."/>
            <person name="Heiman D."/>
            <person name="Howarth C."/>
            <person name="Larson L."/>
            <person name="Lui A."/>
            <person name="MacDonald P.J.P."/>
            <person name="Montmayeur A."/>
            <person name="Murphy C."/>
            <person name="Neiman D."/>
            <person name="Pearson M."/>
            <person name="Priest M."/>
            <person name="Roberts A."/>
            <person name="Saif S."/>
            <person name="Shea T."/>
            <person name="Shenoy N."/>
            <person name="Sisk P."/>
            <person name="Stolte C."/>
            <person name="Sykes S."/>
            <person name="Wortman J."/>
            <person name="Nusbaum C."/>
            <person name="Birren B."/>
        </authorList>
    </citation>
    <scope>NUCLEOTIDE SEQUENCE [LARGE SCALE GENOMIC DNA]</scope>
    <source>
        <strain evidence="2">HDV247</strain>
    </source>
</reference>
<dbReference type="EMBL" id="JH650970">
    <property type="protein sequence ID" value="EXA47160.1"/>
    <property type="molecule type" value="Genomic_DNA"/>
</dbReference>
<sequence>MRLIHDLSGLSGQVKSSRRGSSGVDRDAGDGEIVTLQNHAYQLCDEIRCDTICDFRTSLRKYEQSQGGLFSYSKRRVYSYESSVQSGVDKKKKSPEPSPSIATHCCSHTWLCRGKKPPIPQWHGFYRRVEIHTVLCCWCAQSEGEMAVMVSRCLIDVISSQLPFTRRFYEEHDYSD</sequence>
<organism evidence="2">
    <name type="scientific">Fusarium oxysporum f. sp. pisi HDV247</name>
    <dbReference type="NCBI Taxonomy" id="1080344"/>
    <lineage>
        <taxon>Eukaryota</taxon>
        <taxon>Fungi</taxon>
        <taxon>Dikarya</taxon>
        <taxon>Ascomycota</taxon>
        <taxon>Pezizomycotina</taxon>
        <taxon>Sordariomycetes</taxon>
        <taxon>Hypocreomycetidae</taxon>
        <taxon>Hypocreales</taxon>
        <taxon>Nectriaceae</taxon>
        <taxon>Fusarium</taxon>
        <taxon>Fusarium oxysporum species complex</taxon>
    </lineage>
</organism>
<feature type="region of interest" description="Disordered" evidence="1">
    <location>
        <begin position="1"/>
        <end position="29"/>
    </location>
</feature>
<feature type="compositionally biased region" description="Low complexity" evidence="1">
    <location>
        <begin position="11"/>
        <end position="23"/>
    </location>
</feature>
<evidence type="ECO:0000313" key="2">
    <source>
        <dbReference type="EMBL" id="EXA47160.1"/>
    </source>
</evidence>
<proteinExistence type="predicted"/>
<reference evidence="2" key="2">
    <citation type="submission" date="2012-05" db="EMBL/GenBank/DDBJ databases">
        <title>Annotation of the Genome Sequence of Fusarium oxysporum HDV247.</title>
        <authorList>
            <consortium name="The Broad Institute Genomics Platform"/>
            <person name="Ma L.-J."/>
            <person name="Corby-Kistler H."/>
            <person name="Broz K."/>
            <person name="Gale L.R."/>
            <person name="Jonkers W."/>
            <person name="O'Donnell K."/>
            <person name="Ploetz R."/>
            <person name="Steinberg C."/>
            <person name="Schwartz D.C."/>
            <person name="VanEtten H."/>
            <person name="Zhou S."/>
            <person name="Young S.K."/>
            <person name="Zeng Q."/>
            <person name="Gargeya S."/>
            <person name="Fitzgerald M."/>
            <person name="Abouelleil A."/>
            <person name="Alvarado L."/>
            <person name="Chapman S.B."/>
            <person name="Gainer-Dewar J."/>
            <person name="Goldberg J."/>
            <person name="Griggs A."/>
            <person name="Gujja S."/>
            <person name="Hansen M."/>
            <person name="Howarth C."/>
            <person name="Imamovic A."/>
            <person name="Ireland A."/>
            <person name="Larimer J."/>
            <person name="McCowan C."/>
            <person name="Murphy C."/>
            <person name="Pearson M."/>
            <person name="Poon T.W."/>
            <person name="Priest M."/>
            <person name="Roberts A."/>
            <person name="Saif S."/>
            <person name="Shea T."/>
            <person name="Sykes S."/>
            <person name="Wortman J."/>
            <person name="Nusbaum C."/>
            <person name="Birren B."/>
        </authorList>
    </citation>
    <scope>NUCLEOTIDE SEQUENCE</scope>
    <source>
        <strain evidence="2">HDV247</strain>
    </source>
</reference>
<name>W9Q5R2_FUSOX</name>
<dbReference type="Proteomes" id="UP000030751">
    <property type="component" value="Unassembled WGS sequence"/>
</dbReference>
<dbReference type="HOGENOM" id="CLU_131058_0_0_1"/>
<evidence type="ECO:0000256" key="1">
    <source>
        <dbReference type="SAM" id="MobiDB-lite"/>
    </source>
</evidence>
<gene>
    <name evidence="2" type="ORF">FOVG_04370</name>
</gene>
<protein>
    <submittedName>
        <fullName evidence="2">Uncharacterized protein</fullName>
    </submittedName>
</protein>
<accession>W9Q5R2</accession>